<evidence type="ECO:0000256" key="1">
    <source>
        <dbReference type="SAM" id="MobiDB-lite"/>
    </source>
</evidence>
<feature type="compositionally biased region" description="Polar residues" evidence="1">
    <location>
        <begin position="59"/>
        <end position="73"/>
    </location>
</feature>
<feature type="region of interest" description="Disordered" evidence="1">
    <location>
        <begin position="1"/>
        <end position="73"/>
    </location>
</feature>
<proteinExistence type="predicted"/>
<sequence>MKNTKKNTKKNKKIYMKRRQNRKKTNKKRRLFGGPSSELRRLLMQTQTPTQLFTPTPSLEKSTSPDTPRTNYSKAHLRDKPILLLNRARPIEGLEPAILFQTTFDGPEQFKDYVNLSERPRVDCFFQSVFALGLRSSRLAKKNSEGVNTEGRGVQYGEMCKYLASSFGIPHELVQLNISKEIRNEQGLYDRKQANTLIKEFFNTYLENNHATIFGLDFPRGHGLFNSHVLVAFKHKGTLFFFDPQEKGLRDDKYVISKTLAHLIKYNRVHLSKLRYFTVTGLDEPVQVLDVSCPVPYDV</sequence>
<accession>A0A6C0BA34</accession>
<name>A0A6C0BA34_9ZZZZ</name>
<dbReference type="EMBL" id="MN739105">
    <property type="protein sequence ID" value="QHS89115.1"/>
    <property type="molecule type" value="Genomic_DNA"/>
</dbReference>
<feature type="compositionally biased region" description="Basic residues" evidence="1">
    <location>
        <begin position="1"/>
        <end position="31"/>
    </location>
</feature>
<evidence type="ECO:0000313" key="2">
    <source>
        <dbReference type="EMBL" id="QHS89115.1"/>
    </source>
</evidence>
<organism evidence="2">
    <name type="scientific">viral metagenome</name>
    <dbReference type="NCBI Taxonomy" id="1070528"/>
    <lineage>
        <taxon>unclassified sequences</taxon>
        <taxon>metagenomes</taxon>
        <taxon>organismal metagenomes</taxon>
    </lineage>
</organism>
<feature type="compositionally biased region" description="Low complexity" evidence="1">
    <location>
        <begin position="42"/>
        <end position="57"/>
    </location>
</feature>
<reference evidence="2" key="1">
    <citation type="journal article" date="2020" name="Nature">
        <title>Giant virus diversity and host interactions through global metagenomics.</title>
        <authorList>
            <person name="Schulz F."/>
            <person name="Roux S."/>
            <person name="Paez-Espino D."/>
            <person name="Jungbluth S."/>
            <person name="Walsh D.A."/>
            <person name="Denef V.J."/>
            <person name="McMahon K.D."/>
            <person name="Konstantinidis K.T."/>
            <person name="Eloe-Fadrosh E.A."/>
            <person name="Kyrpides N.C."/>
            <person name="Woyke T."/>
        </authorList>
    </citation>
    <scope>NUCLEOTIDE SEQUENCE</scope>
    <source>
        <strain evidence="2">GVMAG-M-3300010158-59</strain>
    </source>
</reference>
<dbReference type="AlphaFoldDB" id="A0A6C0BA34"/>
<protein>
    <submittedName>
        <fullName evidence="2">Uncharacterized protein</fullName>
    </submittedName>
</protein>